<dbReference type="EMBL" id="CP107006">
    <property type="protein sequence ID" value="UYQ92771.1"/>
    <property type="molecule type" value="Genomic_DNA"/>
</dbReference>
<dbReference type="Pfam" id="PF12702">
    <property type="entry name" value="Lipocalin_3"/>
    <property type="match status" value="1"/>
</dbReference>
<dbReference type="PROSITE" id="PS51257">
    <property type="entry name" value="PROKAR_LIPOPROTEIN"/>
    <property type="match status" value="1"/>
</dbReference>
<protein>
    <submittedName>
        <fullName evidence="2">Lipocalin family protein</fullName>
    </submittedName>
</protein>
<dbReference type="InterPro" id="IPR024311">
    <property type="entry name" value="Lipocalin-like"/>
</dbReference>
<feature type="domain" description="Lipocalin-like" evidence="1">
    <location>
        <begin position="59"/>
        <end position="152"/>
    </location>
</feature>
<proteinExistence type="predicted"/>
<organism evidence="2 3">
    <name type="scientific">Chitinophaga horti</name>
    <dbReference type="NCBI Taxonomy" id="2920382"/>
    <lineage>
        <taxon>Bacteria</taxon>
        <taxon>Pseudomonadati</taxon>
        <taxon>Bacteroidota</taxon>
        <taxon>Chitinophagia</taxon>
        <taxon>Chitinophagales</taxon>
        <taxon>Chitinophagaceae</taxon>
        <taxon>Chitinophaga</taxon>
    </lineage>
</organism>
<dbReference type="RefSeq" id="WP_244836357.1">
    <property type="nucleotide sequence ID" value="NZ_CP107006.1"/>
</dbReference>
<accession>A0ABY6J347</accession>
<evidence type="ECO:0000313" key="3">
    <source>
        <dbReference type="Proteomes" id="UP001162741"/>
    </source>
</evidence>
<gene>
    <name evidence="2" type="ORF">MKQ68_22075</name>
</gene>
<keyword evidence="3" id="KW-1185">Reference proteome</keyword>
<reference evidence="2" key="1">
    <citation type="submission" date="2022-10" db="EMBL/GenBank/DDBJ databases">
        <title>Chitinophaga sp. nov., isolated from soil.</title>
        <authorList>
            <person name="Jeon C.O."/>
        </authorList>
    </citation>
    <scope>NUCLEOTIDE SEQUENCE</scope>
    <source>
        <strain evidence="2">R8</strain>
    </source>
</reference>
<dbReference type="Gene3D" id="2.40.128.280">
    <property type="match status" value="1"/>
</dbReference>
<name>A0ABY6J347_9BACT</name>
<evidence type="ECO:0000259" key="1">
    <source>
        <dbReference type="Pfam" id="PF12702"/>
    </source>
</evidence>
<evidence type="ECO:0000313" key="2">
    <source>
        <dbReference type="EMBL" id="UYQ92771.1"/>
    </source>
</evidence>
<dbReference type="Proteomes" id="UP001162741">
    <property type="component" value="Chromosome"/>
</dbReference>
<sequence length="163" mass="18190">MKNRLLAIAMVSVTACQQPVQDKSYLPDDMTTGKDSIFTEPTVSFKDTLPKLDSVPIGKIPGQWMQPVQGIDSLTQGFILKKNGQAQALNHLSPVYEKWELTKDTLILWSLQESDTAKTAMPDTLLVRAITDSSLLLFPINAEPGYLEKFTKGKEKIKKVPKR</sequence>